<reference evidence="3 4" key="1">
    <citation type="submission" date="2018-05" db="EMBL/GenBank/DDBJ databases">
        <title>A metagenomic window into the 2 km-deep terrestrial subsurface aquifer revealed taxonomically and functionally diverse microbial community comprising novel uncultured bacterial lineages.</title>
        <authorList>
            <person name="Kadnikov V.V."/>
            <person name="Mardanov A.V."/>
            <person name="Beletsky A.V."/>
            <person name="Banks D."/>
            <person name="Pimenov N.V."/>
            <person name="Frank Y.A."/>
            <person name="Karnachuk O.V."/>
            <person name="Ravin N.V."/>
        </authorList>
    </citation>
    <scope>NUCLEOTIDE SEQUENCE [LARGE SCALE GENOMIC DNA]</scope>
    <source>
        <strain evidence="3">BY</strain>
    </source>
</reference>
<gene>
    <name evidence="3" type="ORF">BRCON_1147</name>
</gene>
<evidence type="ECO:0000259" key="2">
    <source>
        <dbReference type="PROSITE" id="PS50263"/>
    </source>
</evidence>
<dbReference type="AlphaFoldDB" id="A0A2Z4Y458"/>
<dbReference type="PROSITE" id="PS50263">
    <property type="entry name" value="CN_HYDROLASE"/>
    <property type="match status" value="1"/>
</dbReference>
<protein>
    <submittedName>
        <fullName evidence="3">N-carbamoylputrescine amidase</fullName>
    </submittedName>
</protein>
<dbReference type="SUPFAM" id="SSF56317">
    <property type="entry name" value="Carbon-nitrogen hydrolase"/>
    <property type="match status" value="1"/>
</dbReference>
<dbReference type="CDD" id="cd07573">
    <property type="entry name" value="CPA"/>
    <property type="match status" value="1"/>
</dbReference>
<dbReference type="PANTHER" id="PTHR43674:SF2">
    <property type="entry name" value="BETA-UREIDOPROPIONASE"/>
    <property type="match status" value="1"/>
</dbReference>
<evidence type="ECO:0000313" key="4">
    <source>
        <dbReference type="Proteomes" id="UP000262583"/>
    </source>
</evidence>
<name>A0A2Z4Y458_SUMC1</name>
<dbReference type="PANTHER" id="PTHR43674">
    <property type="entry name" value="NITRILASE C965.09-RELATED"/>
    <property type="match status" value="1"/>
</dbReference>
<dbReference type="InterPro" id="IPR003010">
    <property type="entry name" value="C-N_Hydrolase"/>
</dbReference>
<organism evidence="3 4">
    <name type="scientific">Sumerlaea chitinivorans</name>
    <dbReference type="NCBI Taxonomy" id="2250252"/>
    <lineage>
        <taxon>Bacteria</taxon>
        <taxon>Candidatus Sumerlaeota</taxon>
        <taxon>Candidatus Sumerlaeia</taxon>
        <taxon>Candidatus Sumerlaeales</taxon>
        <taxon>Candidatus Sumerlaeaceae</taxon>
        <taxon>Candidatus Sumerlaea</taxon>
    </lineage>
</organism>
<keyword evidence="1" id="KW-0378">Hydrolase</keyword>
<dbReference type="FunFam" id="3.60.110.10:FF:000010">
    <property type="entry name" value="Carbon-nitrogen hydrolase"/>
    <property type="match status" value="1"/>
</dbReference>
<feature type="domain" description="CN hydrolase" evidence="2">
    <location>
        <begin position="6"/>
        <end position="263"/>
    </location>
</feature>
<proteinExistence type="predicted"/>
<dbReference type="GO" id="GO:0050126">
    <property type="term" value="F:N-carbamoylputrescine amidase activity"/>
    <property type="evidence" value="ECO:0007669"/>
    <property type="project" value="TreeGrafter"/>
</dbReference>
<sequence>MKNQCVRVAVVQMRCSADVEQNLGKACDAIRTAAQNGAHIVCLPELYRSLYFCQSEDHANFSFAEPVTGVSYETLSPLARDLGVVIIVPIFERRAAGLYHNSAFVLDADGSLAGLYRKMHIPDDPLYYEKFYFTPGDTGFRAFETRYAKIAPLICWDQWYPEAARLATLAGAQLLVYPTAIGWHPSEKAEFGARQHDAWQTIQRGHAIANGVFVAVANRVGHEGPSDGGIEFWGGSFICGPFGEMLAKASHDQEEILYADCDLSYLEEVRQHWPFLRDRRIDAYDKITSRFCD</sequence>
<dbReference type="InterPro" id="IPR050345">
    <property type="entry name" value="Aliph_Amidase/BUP"/>
</dbReference>
<dbReference type="KEGG" id="schv:BRCON_1147"/>
<dbReference type="EMBL" id="CP030759">
    <property type="protein sequence ID" value="AXA35924.1"/>
    <property type="molecule type" value="Genomic_DNA"/>
</dbReference>
<evidence type="ECO:0000256" key="1">
    <source>
        <dbReference type="ARBA" id="ARBA00022801"/>
    </source>
</evidence>
<dbReference type="Proteomes" id="UP000262583">
    <property type="component" value="Chromosome"/>
</dbReference>
<dbReference type="GO" id="GO:0033388">
    <property type="term" value="P:putrescine biosynthetic process from arginine"/>
    <property type="evidence" value="ECO:0007669"/>
    <property type="project" value="TreeGrafter"/>
</dbReference>
<dbReference type="Gene3D" id="3.60.110.10">
    <property type="entry name" value="Carbon-nitrogen hydrolase"/>
    <property type="match status" value="1"/>
</dbReference>
<accession>A0A2Z4Y458</accession>
<evidence type="ECO:0000313" key="3">
    <source>
        <dbReference type="EMBL" id="AXA35924.1"/>
    </source>
</evidence>
<dbReference type="Pfam" id="PF00795">
    <property type="entry name" value="CN_hydrolase"/>
    <property type="match status" value="1"/>
</dbReference>
<dbReference type="InterPro" id="IPR036526">
    <property type="entry name" value="C-N_Hydrolase_sf"/>
</dbReference>